<evidence type="ECO:0000313" key="2">
    <source>
        <dbReference type="Proteomes" id="UP001202328"/>
    </source>
</evidence>
<protein>
    <submittedName>
        <fullName evidence="1">Uncharacterized protein</fullName>
    </submittedName>
</protein>
<dbReference type="AlphaFoldDB" id="A0AAD4XCI6"/>
<gene>
    <name evidence="1" type="ORF">MKW98_007422</name>
</gene>
<sequence length="90" mass="10106">MNYFPWEAGGGSNNLLYTKHDCISSQNHIMYFFPDLLPVLGRLWWDETIPTVVTRATQSGIVINTSCCDAFGCRCTISRINPRTCACAKL</sequence>
<accession>A0AAD4XCI6</accession>
<organism evidence="1 2">
    <name type="scientific">Papaver atlanticum</name>
    <dbReference type="NCBI Taxonomy" id="357466"/>
    <lineage>
        <taxon>Eukaryota</taxon>
        <taxon>Viridiplantae</taxon>
        <taxon>Streptophyta</taxon>
        <taxon>Embryophyta</taxon>
        <taxon>Tracheophyta</taxon>
        <taxon>Spermatophyta</taxon>
        <taxon>Magnoliopsida</taxon>
        <taxon>Ranunculales</taxon>
        <taxon>Papaveraceae</taxon>
        <taxon>Papaveroideae</taxon>
        <taxon>Papaver</taxon>
    </lineage>
</organism>
<name>A0AAD4XCI6_9MAGN</name>
<comment type="caution">
    <text evidence="1">The sequence shown here is derived from an EMBL/GenBank/DDBJ whole genome shotgun (WGS) entry which is preliminary data.</text>
</comment>
<keyword evidence="2" id="KW-1185">Reference proteome</keyword>
<reference evidence="1" key="1">
    <citation type="submission" date="2022-04" db="EMBL/GenBank/DDBJ databases">
        <title>A functionally conserved STORR gene fusion in Papaver species that diverged 16.8 million years ago.</title>
        <authorList>
            <person name="Catania T."/>
        </authorList>
    </citation>
    <scope>NUCLEOTIDE SEQUENCE</scope>
    <source>
        <strain evidence="1">S-188037</strain>
    </source>
</reference>
<proteinExistence type="predicted"/>
<dbReference type="EMBL" id="JAJJMB010012081">
    <property type="protein sequence ID" value="KAI3891117.1"/>
    <property type="molecule type" value="Genomic_DNA"/>
</dbReference>
<dbReference type="Proteomes" id="UP001202328">
    <property type="component" value="Unassembled WGS sequence"/>
</dbReference>
<evidence type="ECO:0000313" key="1">
    <source>
        <dbReference type="EMBL" id="KAI3891117.1"/>
    </source>
</evidence>